<proteinExistence type="predicted"/>
<dbReference type="AlphaFoldDB" id="A0AAD4PZI1"/>
<evidence type="ECO:0000313" key="3">
    <source>
        <dbReference type="Proteomes" id="UP001201262"/>
    </source>
</evidence>
<gene>
    <name evidence="2" type="ORF">BGW36DRAFT_397669</name>
</gene>
<accession>A0AAD4PZI1</accession>
<keyword evidence="3" id="KW-1185">Reference proteome</keyword>
<keyword evidence="1" id="KW-0732">Signal</keyword>
<feature type="signal peptide" evidence="1">
    <location>
        <begin position="1"/>
        <end position="20"/>
    </location>
</feature>
<evidence type="ECO:0000313" key="2">
    <source>
        <dbReference type="EMBL" id="KAH8696006.1"/>
    </source>
</evidence>
<dbReference type="RefSeq" id="XP_046070944.1">
    <property type="nucleotide sequence ID" value="XM_046218323.1"/>
</dbReference>
<dbReference type="PANTHER" id="PTHR37539:SF1">
    <property type="entry name" value="ER-BOUND OXYGENASE MPAB_MPAB'_RUBBER OXYGENASE CATALYTIC DOMAIN-CONTAINING PROTEIN"/>
    <property type="match status" value="1"/>
</dbReference>
<feature type="chain" id="PRO_5042201068" evidence="1">
    <location>
        <begin position="21"/>
        <end position="345"/>
    </location>
</feature>
<dbReference type="PANTHER" id="PTHR37539">
    <property type="entry name" value="SECRETED PROTEIN-RELATED"/>
    <property type="match status" value="1"/>
</dbReference>
<sequence>MASRFHISILTLTVTTLKSTLHIASEWTQELRQQYDTLKEKSGQSTYRMDLYGLLVDHTEDETLSKFWDQTVTNFASTGTAEVLVRTGGFSTRKLLVHLLDTFQILLQVTESLDAIKPGGVGHVTTIRVRHRHAMVHGCISNLAEVKPDYFDSENLDCIHSISTFRRSHSWLQLPLMGSFISVARSKATMESILLTSRINPNSHIKSHNFVECLKDLPPVNMSVLNGDEFCDQLGLGKPRSYSSACFKGFSWLVSSLAFMQGMSCTIDRSITGFFQRALHHAVIQSISGLAGGSKLQFKYTPKIGKKMGKEDNDRSTIFLPSAIGFKRSRCFAYSHPKPPIRFPF</sequence>
<dbReference type="InterPro" id="IPR037473">
    <property type="entry name" value="Lcp-like"/>
</dbReference>
<dbReference type="Proteomes" id="UP001201262">
    <property type="component" value="Unassembled WGS sequence"/>
</dbReference>
<dbReference type="GeneID" id="70248610"/>
<comment type="caution">
    <text evidence="2">The sequence shown here is derived from an EMBL/GenBank/DDBJ whole genome shotgun (WGS) entry which is preliminary data.</text>
</comment>
<name>A0AAD4PZI1_9EURO</name>
<evidence type="ECO:0000256" key="1">
    <source>
        <dbReference type="SAM" id="SignalP"/>
    </source>
</evidence>
<organism evidence="2 3">
    <name type="scientific">Talaromyces proteolyticus</name>
    <dbReference type="NCBI Taxonomy" id="1131652"/>
    <lineage>
        <taxon>Eukaryota</taxon>
        <taxon>Fungi</taxon>
        <taxon>Dikarya</taxon>
        <taxon>Ascomycota</taxon>
        <taxon>Pezizomycotina</taxon>
        <taxon>Eurotiomycetes</taxon>
        <taxon>Eurotiomycetidae</taxon>
        <taxon>Eurotiales</taxon>
        <taxon>Trichocomaceae</taxon>
        <taxon>Talaromyces</taxon>
        <taxon>Talaromyces sect. Bacilispori</taxon>
    </lineage>
</organism>
<protein>
    <submittedName>
        <fullName evidence="2">Uncharacterized protein</fullName>
    </submittedName>
</protein>
<reference evidence="2" key="1">
    <citation type="submission" date="2021-12" db="EMBL/GenBank/DDBJ databases">
        <title>Convergent genome expansion in fungi linked to evolution of root-endophyte symbiosis.</title>
        <authorList>
            <consortium name="DOE Joint Genome Institute"/>
            <person name="Ke Y.-H."/>
            <person name="Bonito G."/>
            <person name="Liao H.-L."/>
            <person name="Looney B."/>
            <person name="Rojas-Flechas A."/>
            <person name="Nash J."/>
            <person name="Hameed K."/>
            <person name="Schadt C."/>
            <person name="Martin F."/>
            <person name="Crous P.W."/>
            <person name="Miettinen O."/>
            <person name="Magnuson J.K."/>
            <person name="Labbe J."/>
            <person name="Jacobson D."/>
            <person name="Doktycz M.J."/>
            <person name="Veneault-Fourrey C."/>
            <person name="Kuo A."/>
            <person name="Mondo S."/>
            <person name="Calhoun S."/>
            <person name="Riley R."/>
            <person name="Ohm R."/>
            <person name="LaButti K."/>
            <person name="Andreopoulos B."/>
            <person name="Pangilinan J."/>
            <person name="Nolan M."/>
            <person name="Tritt A."/>
            <person name="Clum A."/>
            <person name="Lipzen A."/>
            <person name="Daum C."/>
            <person name="Barry K."/>
            <person name="Grigoriev I.V."/>
            <person name="Vilgalys R."/>
        </authorList>
    </citation>
    <scope>NUCLEOTIDE SEQUENCE</scope>
    <source>
        <strain evidence="2">PMI_201</strain>
    </source>
</reference>
<dbReference type="EMBL" id="JAJTJA010000007">
    <property type="protein sequence ID" value="KAH8696006.1"/>
    <property type="molecule type" value="Genomic_DNA"/>
</dbReference>